<keyword evidence="1" id="KW-0732">Signal</keyword>
<evidence type="ECO:0000313" key="5">
    <source>
        <dbReference type="Proteomes" id="UP000002743"/>
    </source>
</evidence>
<dbReference type="STRING" id="582744.Msip34_1921"/>
<dbReference type="eggNOG" id="COG0612">
    <property type="taxonomic scope" value="Bacteria"/>
</dbReference>
<feature type="domain" description="Peptidase M16 C-terminal" evidence="3">
    <location>
        <begin position="195"/>
        <end position="370"/>
    </location>
</feature>
<dbReference type="InterPro" id="IPR011765">
    <property type="entry name" value="Pept_M16_N"/>
</dbReference>
<dbReference type="Pfam" id="PF05193">
    <property type="entry name" value="Peptidase_M16_C"/>
    <property type="match status" value="1"/>
</dbReference>
<dbReference type="PANTHER" id="PTHR11851">
    <property type="entry name" value="METALLOPROTEASE"/>
    <property type="match status" value="1"/>
</dbReference>
<dbReference type="Gene3D" id="3.30.830.10">
    <property type="entry name" value="Metalloenzyme, LuxS/M16 peptidase-like"/>
    <property type="match status" value="2"/>
</dbReference>
<feature type="chain" id="PRO_5002973677" evidence="1">
    <location>
        <begin position="26"/>
        <end position="438"/>
    </location>
</feature>
<evidence type="ECO:0000259" key="2">
    <source>
        <dbReference type="Pfam" id="PF00675"/>
    </source>
</evidence>
<dbReference type="PANTHER" id="PTHR11851:SF224">
    <property type="entry name" value="PROCESSING PROTEASE"/>
    <property type="match status" value="1"/>
</dbReference>
<feature type="domain" description="Peptidase M16 N-terminal" evidence="2">
    <location>
        <begin position="51"/>
        <end position="182"/>
    </location>
</feature>
<reference evidence="4 5" key="2">
    <citation type="journal article" date="2011" name="J. Bacteriol.">
        <title>Genomes of three methylotrophs from a single niche uncover genetic and metabolic divergence of Methylophilaceae.</title>
        <authorList>
            <person name="Lapidus A."/>
            <person name="Clum A."/>
            <person name="Labutti K."/>
            <person name="Kaluzhnaya M.G."/>
            <person name="Lim S."/>
            <person name="Beck D.A."/>
            <person name="Glavina Del Rio T."/>
            <person name="Nolan M."/>
            <person name="Mavromatis K."/>
            <person name="Huntemann M."/>
            <person name="Lucas S."/>
            <person name="Lidstrom M.E."/>
            <person name="Ivanova N."/>
            <person name="Chistoserdova L."/>
        </authorList>
    </citation>
    <scope>NUCLEOTIDE SEQUENCE [LARGE SCALE GENOMIC DNA]</scope>
    <source>
        <strain evidence="4 5">SIP3-4</strain>
    </source>
</reference>
<organism evidence="4 5">
    <name type="scientific">Methylovorus glucosotrophus (strain SIP3-4)</name>
    <dbReference type="NCBI Taxonomy" id="582744"/>
    <lineage>
        <taxon>Bacteria</taxon>
        <taxon>Pseudomonadati</taxon>
        <taxon>Pseudomonadota</taxon>
        <taxon>Betaproteobacteria</taxon>
        <taxon>Nitrosomonadales</taxon>
        <taxon>Methylophilaceae</taxon>
        <taxon>Methylovorus</taxon>
    </lineage>
</organism>
<gene>
    <name evidence="4" type="ordered locus">Msip34_1921</name>
</gene>
<evidence type="ECO:0000313" key="4">
    <source>
        <dbReference type="EMBL" id="ACT51163.1"/>
    </source>
</evidence>
<dbReference type="InterPro" id="IPR050361">
    <property type="entry name" value="MPP/UQCRC_Complex"/>
</dbReference>
<dbReference type="InterPro" id="IPR011249">
    <property type="entry name" value="Metalloenz_LuxS/M16"/>
</dbReference>
<dbReference type="GO" id="GO:0046872">
    <property type="term" value="F:metal ion binding"/>
    <property type="evidence" value="ECO:0007669"/>
    <property type="project" value="InterPro"/>
</dbReference>
<accession>C6X720</accession>
<evidence type="ECO:0000259" key="3">
    <source>
        <dbReference type="Pfam" id="PF05193"/>
    </source>
</evidence>
<proteinExistence type="predicted"/>
<evidence type="ECO:0000256" key="1">
    <source>
        <dbReference type="SAM" id="SignalP"/>
    </source>
</evidence>
<dbReference type="InterPro" id="IPR007863">
    <property type="entry name" value="Peptidase_M16_C"/>
</dbReference>
<dbReference type="KEGG" id="mei:Msip34_1921"/>
<dbReference type="Pfam" id="PF00675">
    <property type="entry name" value="Peptidase_M16"/>
    <property type="match status" value="1"/>
</dbReference>
<dbReference type="AlphaFoldDB" id="C6X720"/>
<keyword evidence="5" id="KW-1185">Reference proteome</keyword>
<dbReference type="SUPFAM" id="SSF63411">
    <property type="entry name" value="LuxS/MPP-like metallohydrolase"/>
    <property type="match status" value="2"/>
</dbReference>
<name>C6X720_METGS</name>
<dbReference type="HOGENOM" id="CLU_009902_6_0_4"/>
<dbReference type="Proteomes" id="UP000002743">
    <property type="component" value="Chromosome"/>
</dbReference>
<dbReference type="EMBL" id="CP001674">
    <property type="protein sequence ID" value="ACT51163.1"/>
    <property type="molecule type" value="Genomic_DNA"/>
</dbReference>
<reference evidence="5" key="1">
    <citation type="submission" date="2009-07" db="EMBL/GenBank/DDBJ databases">
        <title>Complete sequence of chromosome of Methylovorus sp. SIP3-4.</title>
        <authorList>
            <person name="Lucas S."/>
            <person name="Copeland A."/>
            <person name="Lapidus A."/>
            <person name="Glavina del Rio T."/>
            <person name="Tice H."/>
            <person name="Bruce D."/>
            <person name="Goodwin L."/>
            <person name="Pitluck S."/>
            <person name="Clum A."/>
            <person name="Larimer F."/>
            <person name="Land M."/>
            <person name="Hauser L."/>
            <person name="Kyrpides N."/>
            <person name="Mikhailova N."/>
            <person name="Kayluzhnaya M."/>
            <person name="Chistoserdova L."/>
        </authorList>
    </citation>
    <scope>NUCLEOTIDE SEQUENCE [LARGE SCALE GENOMIC DNA]</scope>
    <source>
        <strain evidence="5">SIP3-4</strain>
    </source>
</reference>
<sequence length="438" mass="47842" precursor="true">MLIKKLYAKCLTGMAAVLLSVSAQAAVNIQQWKTANGADVYFVENHDLPIIDLSVNFAAGSARDVADKSGLAGMTRYLMTLGAAGMSDEEISRKMADVGAIMGGELDADRAAFKLRTLSQAREREQALDIFAKVLQQPDFPQATLEREKARAIAGLQEAATQPESIASKAFMKALYGKHPYALDDGGEPETIAALKRDDLQAFYQQHYGAKGAVIAMIGDMTREEANQIAERLTAKLPAVEAQPALPAVTFPERAVDERIQHPATQSHILLGYPGVKRGDADYFPLYVGNYILGGGGFVSRLTEEVREKRGLVYSVYSYFMPMAELGPFQIGLQTKREQSAEAMKVVEQTLEKFMQGGVTEAELVAAKQNITGGFPLRLDSNSKILDYLAVIGFYKLPLTYLEDFNKNINSVTTAQIKDAFSRRIDTHKLVTVVVGGN</sequence>
<dbReference type="RefSeq" id="WP_015830526.1">
    <property type="nucleotide sequence ID" value="NC_012969.1"/>
</dbReference>
<dbReference type="OrthoDB" id="9811314at2"/>
<protein>
    <submittedName>
        <fullName evidence="4">Peptidase M16 domain protein</fullName>
    </submittedName>
</protein>
<feature type="signal peptide" evidence="1">
    <location>
        <begin position="1"/>
        <end position="25"/>
    </location>
</feature>